<evidence type="ECO:0000313" key="2">
    <source>
        <dbReference type="EMBL" id="SUG70268.1"/>
    </source>
</evidence>
<organism evidence="2 3">
    <name type="scientific">Salmonella enterica I</name>
    <dbReference type="NCBI Taxonomy" id="59201"/>
    <lineage>
        <taxon>Bacteria</taxon>
        <taxon>Pseudomonadati</taxon>
        <taxon>Pseudomonadota</taxon>
        <taxon>Gammaproteobacteria</taxon>
        <taxon>Enterobacterales</taxon>
        <taxon>Enterobacteriaceae</taxon>
        <taxon>Salmonella</taxon>
    </lineage>
</organism>
<evidence type="ECO:0000313" key="1">
    <source>
        <dbReference type="EMBL" id="SUG70251.1"/>
    </source>
</evidence>
<accession>A0A379UPK8</accession>
<proteinExistence type="predicted"/>
<dbReference type="AlphaFoldDB" id="A0A379UPK8"/>
<reference evidence="2 3" key="1">
    <citation type="submission" date="2018-06" db="EMBL/GenBank/DDBJ databases">
        <authorList>
            <consortium name="Pathogen Informatics"/>
            <person name="Doyle S."/>
        </authorList>
    </citation>
    <scope>NUCLEOTIDE SEQUENCE [LARGE SCALE GENOMIC DNA]</scope>
    <source>
        <strain evidence="2 3">NCTC5798</strain>
    </source>
</reference>
<dbReference type="Proteomes" id="UP000255534">
    <property type="component" value="Unassembled WGS sequence"/>
</dbReference>
<gene>
    <name evidence="1" type="ORF">NCTC5798_01355</name>
    <name evidence="2" type="ORF">NCTC5798_01372</name>
</gene>
<sequence>MAVNMKLKPKTPKKVNAAIKNILNELGVKESPVYLPLTLSENSRAGYCFNNCEDYVKSKNADVIYGWMFWEDRKNSFTEAEFHAVIKEDGKLKDITPRVNNESEILFVPDMERNHGRKSDDSWYSWANVKMFDNVIAERTHPLEIKELDDDYSEIIRL</sequence>
<dbReference type="EMBL" id="UGXK01000001">
    <property type="protein sequence ID" value="SUG70251.1"/>
    <property type="molecule type" value="Genomic_DNA"/>
</dbReference>
<name>A0A379UPK8_SALET</name>
<evidence type="ECO:0000313" key="3">
    <source>
        <dbReference type="Proteomes" id="UP000255534"/>
    </source>
</evidence>
<dbReference type="EMBL" id="UGXK01000001">
    <property type="protein sequence ID" value="SUG70268.1"/>
    <property type="molecule type" value="Genomic_DNA"/>
</dbReference>
<protein>
    <submittedName>
        <fullName evidence="2">Uncharacterized protein</fullName>
    </submittedName>
</protein>